<name>A0AAD4XHH9_9MAGN</name>
<organism evidence="1 2">
    <name type="scientific">Papaver atlanticum</name>
    <dbReference type="NCBI Taxonomy" id="357466"/>
    <lineage>
        <taxon>Eukaryota</taxon>
        <taxon>Viridiplantae</taxon>
        <taxon>Streptophyta</taxon>
        <taxon>Embryophyta</taxon>
        <taxon>Tracheophyta</taxon>
        <taxon>Spermatophyta</taxon>
        <taxon>Magnoliopsida</taxon>
        <taxon>Ranunculales</taxon>
        <taxon>Papaveraceae</taxon>
        <taxon>Papaveroideae</taxon>
        <taxon>Papaver</taxon>
    </lineage>
</organism>
<evidence type="ECO:0000313" key="1">
    <source>
        <dbReference type="EMBL" id="KAI3911039.1"/>
    </source>
</evidence>
<protein>
    <submittedName>
        <fullName evidence="1">Uncharacterized protein</fullName>
    </submittedName>
</protein>
<gene>
    <name evidence="1" type="ORF">MKW98_015696</name>
</gene>
<accession>A0AAD4XHH9</accession>
<keyword evidence="2" id="KW-1185">Reference proteome</keyword>
<reference evidence="1" key="1">
    <citation type="submission" date="2022-04" db="EMBL/GenBank/DDBJ databases">
        <title>A functionally conserved STORR gene fusion in Papaver species that diverged 16.8 million years ago.</title>
        <authorList>
            <person name="Catania T."/>
        </authorList>
    </citation>
    <scope>NUCLEOTIDE SEQUENCE</scope>
    <source>
        <strain evidence="1">S-188037</strain>
    </source>
</reference>
<comment type="caution">
    <text evidence="1">The sequence shown here is derived from an EMBL/GenBank/DDBJ whole genome shotgun (WGS) entry which is preliminary data.</text>
</comment>
<dbReference type="AlphaFoldDB" id="A0AAD4XHH9"/>
<evidence type="ECO:0000313" key="2">
    <source>
        <dbReference type="Proteomes" id="UP001202328"/>
    </source>
</evidence>
<dbReference type="Proteomes" id="UP001202328">
    <property type="component" value="Unassembled WGS sequence"/>
</dbReference>
<dbReference type="EMBL" id="JAJJMB010010084">
    <property type="protein sequence ID" value="KAI3911039.1"/>
    <property type="molecule type" value="Genomic_DNA"/>
</dbReference>
<sequence length="245" mass="28289">MSNFCDPYADNFGDISGKLRDLMIGCVPTPYNEGGGRYNIHIYGYYRKRRGYGGYGIILRHVNSKKYIGAYYFASKGGSYLYYLLEGMKRCLEMAGEWGLHRFRWSINSRRAVHYYNNTFEDPIMLAGCFHYVRDVADINFCRRCLANQMLLTAKNFELLEPVIRAILKLQYELKFKYRGPCSEQNIVAAHYIANLGAEALERKMEQGLSPDQVQEVMEKMEKEELQALEEKTGLGVESRIGVRS</sequence>
<proteinExistence type="predicted"/>